<proteinExistence type="predicted"/>
<dbReference type="STRING" id="1173027.Mic7113_0971"/>
<dbReference type="OrthoDB" id="427816at2"/>
<organism evidence="2 3">
    <name type="scientific">Allocoleopsis franciscana PCC 7113</name>
    <dbReference type="NCBI Taxonomy" id="1173027"/>
    <lineage>
        <taxon>Bacteria</taxon>
        <taxon>Bacillati</taxon>
        <taxon>Cyanobacteriota</taxon>
        <taxon>Cyanophyceae</taxon>
        <taxon>Coleofasciculales</taxon>
        <taxon>Coleofasciculaceae</taxon>
        <taxon>Allocoleopsis</taxon>
        <taxon>Allocoleopsis franciscana</taxon>
    </lineage>
</organism>
<dbReference type="Proteomes" id="UP000010471">
    <property type="component" value="Chromosome"/>
</dbReference>
<reference evidence="2 3" key="1">
    <citation type="submission" date="2012-06" db="EMBL/GenBank/DDBJ databases">
        <title>Finished chromosome of genome of Microcoleus sp. PCC 7113.</title>
        <authorList>
            <consortium name="US DOE Joint Genome Institute"/>
            <person name="Gugger M."/>
            <person name="Coursin T."/>
            <person name="Rippka R."/>
            <person name="Tandeau De Marsac N."/>
            <person name="Huntemann M."/>
            <person name="Wei C.-L."/>
            <person name="Han J."/>
            <person name="Detter J.C."/>
            <person name="Han C."/>
            <person name="Tapia R."/>
            <person name="Chen A."/>
            <person name="Kyrpides N."/>
            <person name="Mavromatis K."/>
            <person name="Markowitz V."/>
            <person name="Szeto E."/>
            <person name="Ivanova N."/>
            <person name="Pagani I."/>
            <person name="Pati A."/>
            <person name="Goodwin L."/>
            <person name="Nordberg H.P."/>
            <person name="Cantor M.N."/>
            <person name="Hua S.X."/>
            <person name="Woyke T."/>
            <person name="Kerfeld C.A."/>
        </authorList>
    </citation>
    <scope>NUCLEOTIDE SEQUENCE [LARGE SCALE GENOMIC DNA]</scope>
    <source>
        <strain evidence="2 3">PCC 7113</strain>
    </source>
</reference>
<dbReference type="eggNOG" id="ENOG5032Y73">
    <property type="taxonomic scope" value="Bacteria"/>
</dbReference>
<dbReference type="KEGG" id="mic:Mic7113_0971"/>
<dbReference type="AlphaFoldDB" id="K9WAR7"/>
<dbReference type="RefSeq" id="WP_015181029.1">
    <property type="nucleotide sequence ID" value="NC_019738.1"/>
</dbReference>
<keyword evidence="3" id="KW-1185">Reference proteome</keyword>
<protein>
    <submittedName>
        <fullName evidence="2">Uncharacterized protein</fullName>
    </submittedName>
</protein>
<evidence type="ECO:0000256" key="1">
    <source>
        <dbReference type="SAM" id="MobiDB-lite"/>
    </source>
</evidence>
<sequence>MSNSTAAPEETVKSSVSPLPGNRPIDSANIQVLGSISSVEDRPIVASNIKVLDTISISGERPIAASLSKFSEAPMIMMNRPIASNYLEGEQDLMGYLD</sequence>
<feature type="region of interest" description="Disordered" evidence="1">
    <location>
        <begin position="1"/>
        <end position="22"/>
    </location>
</feature>
<accession>K9WAR7</accession>
<name>K9WAR7_9CYAN</name>
<evidence type="ECO:0000313" key="2">
    <source>
        <dbReference type="EMBL" id="AFZ16869.1"/>
    </source>
</evidence>
<evidence type="ECO:0000313" key="3">
    <source>
        <dbReference type="Proteomes" id="UP000010471"/>
    </source>
</evidence>
<dbReference type="HOGENOM" id="CLU_182216_0_0_3"/>
<dbReference type="EMBL" id="CP003630">
    <property type="protein sequence ID" value="AFZ16869.1"/>
    <property type="molecule type" value="Genomic_DNA"/>
</dbReference>
<gene>
    <name evidence="2" type="ORF">Mic7113_0971</name>
</gene>